<proteinExistence type="predicted"/>
<evidence type="ECO:0000313" key="3">
    <source>
        <dbReference type="Proteomes" id="UP000218334"/>
    </source>
</evidence>
<feature type="compositionally biased region" description="Polar residues" evidence="1">
    <location>
        <begin position="17"/>
        <end position="27"/>
    </location>
</feature>
<reference evidence="3" key="1">
    <citation type="journal article" date="2017" name="Nat. Ecol. Evol.">
        <title>Genome expansion and lineage-specific genetic innovations in the forest pathogenic fungi Armillaria.</title>
        <authorList>
            <person name="Sipos G."/>
            <person name="Prasanna A.N."/>
            <person name="Walter M.C."/>
            <person name="O'Connor E."/>
            <person name="Balint B."/>
            <person name="Krizsan K."/>
            <person name="Kiss B."/>
            <person name="Hess J."/>
            <person name="Varga T."/>
            <person name="Slot J."/>
            <person name="Riley R."/>
            <person name="Boka B."/>
            <person name="Rigling D."/>
            <person name="Barry K."/>
            <person name="Lee J."/>
            <person name="Mihaltcheva S."/>
            <person name="LaButti K."/>
            <person name="Lipzen A."/>
            <person name="Waldron R."/>
            <person name="Moloney N.M."/>
            <person name="Sperisen C."/>
            <person name="Kredics L."/>
            <person name="Vagvoelgyi C."/>
            <person name="Patrignani A."/>
            <person name="Fitzpatrick D."/>
            <person name="Nagy I."/>
            <person name="Doyle S."/>
            <person name="Anderson J.B."/>
            <person name="Grigoriev I.V."/>
            <person name="Gueldener U."/>
            <person name="Muensterkoetter M."/>
            <person name="Nagy L.G."/>
        </authorList>
    </citation>
    <scope>NUCLEOTIDE SEQUENCE [LARGE SCALE GENOMIC DNA]</scope>
    <source>
        <strain evidence="3">28-4</strain>
    </source>
</reference>
<feature type="region of interest" description="Disordered" evidence="1">
    <location>
        <begin position="1"/>
        <end position="28"/>
    </location>
</feature>
<accession>A0A2H3BT35</accession>
<protein>
    <submittedName>
        <fullName evidence="2">Uncharacterized protein</fullName>
    </submittedName>
</protein>
<sequence length="187" mass="20377">MTLTDVPEPVSAHSPPKNANSASTGESNILVLHPPSPTLLQFIDHEDARASIAMTTNELRRMLSLSRPIMREIETPSVDLDASGMQNETAILSAAVAMLYPISLDVLGLRVVPQSLSKHTARRQLWNSGRALCSEFVPNSLPDWGTTLPQRLRLAPSRKLPNPQMATLQLSSATRCNLSINFTVDAT</sequence>
<evidence type="ECO:0000313" key="2">
    <source>
        <dbReference type="EMBL" id="PBK67757.1"/>
    </source>
</evidence>
<gene>
    <name evidence="2" type="ORF">ARMSODRAFT_1020274</name>
</gene>
<name>A0A2H3BT35_9AGAR</name>
<dbReference type="Proteomes" id="UP000218334">
    <property type="component" value="Unassembled WGS sequence"/>
</dbReference>
<evidence type="ECO:0000256" key="1">
    <source>
        <dbReference type="SAM" id="MobiDB-lite"/>
    </source>
</evidence>
<organism evidence="2 3">
    <name type="scientific">Armillaria solidipes</name>
    <dbReference type="NCBI Taxonomy" id="1076256"/>
    <lineage>
        <taxon>Eukaryota</taxon>
        <taxon>Fungi</taxon>
        <taxon>Dikarya</taxon>
        <taxon>Basidiomycota</taxon>
        <taxon>Agaricomycotina</taxon>
        <taxon>Agaricomycetes</taxon>
        <taxon>Agaricomycetidae</taxon>
        <taxon>Agaricales</taxon>
        <taxon>Marasmiineae</taxon>
        <taxon>Physalacriaceae</taxon>
        <taxon>Armillaria</taxon>
    </lineage>
</organism>
<keyword evidence="3" id="KW-1185">Reference proteome</keyword>
<dbReference type="EMBL" id="KZ293435">
    <property type="protein sequence ID" value="PBK67757.1"/>
    <property type="molecule type" value="Genomic_DNA"/>
</dbReference>
<dbReference type="AlphaFoldDB" id="A0A2H3BT35"/>